<dbReference type="AlphaFoldDB" id="A0A506TZ38"/>
<dbReference type="GO" id="GO:0016810">
    <property type="term" value="F:hydrolase activity, acting on carbon-nitrogen (but not peptide) bonds"/>
    <property type="evidence" value="ECO:0007669"/>
    <property type="project" value="InterPro"/>
</dbReference>
<dbReference type="InterPro" id="IPR032466">
    <property type="entry name" value="Metal_Hydrolase"/>
</dbReference>
<sequence length="471" mass="50521">MTRTFIRNATVITMDGRDRILKNAGVLFEDDVIVEVGTDIDPGSDADVIDGTDRIVMPGLINGHIHMWQTAVRGFGVNWTGIEHHLHMQTEWVPVYQPDDMFQSEYVGALSLINGGVTTVFEWCHGNRTPDHSDAAIAGLERAGIRALFIHGTVKTLPREGEVHFSQVPHPAEEARRLRKRYPSDGGMMSLALGILGPDYSPVEVCEKDFALAAELDLWSSAHYSGRKGKVDGGYFTLAEKKILGSRHNAVHGNAMSDEEIKLLIGTGNTITATATTEISGGSKAPLISRVLEAGGLPAIGNDSETATAGSMLAAMRESLAIDRLFRNVKRDAAAKTDAPAATNAVYRGMPVPPRKSHDTYDALKWATIGNARSMGLDHRIGSLEPGKQADIVMIRANDINLVPAIDPVDAVVAFADAANVETVFVNGVARKAAGVLTDASATTAAAALRERTLRILAESGRAALAEERFS</sequence>
<gene>
    <name evidence="3" type="ORF">FJU08_22020</name>
</gene>
<protein>
    <submittedName>
        <fullName evidence="3">Amidohydrolase family protein</fullName>
    </submittedName>
</protein>
<dbReference type="InterPro" id="IPR011059">
    <property type="entry name" value="Metal-dep_hydrolase_composite"/>
</dbReference>
<dbReference type="Pfam" id="PF01979">
    <property type="entry name" value="Amidohydro_1"/>
    <property type="match status" value="1"/>
</dbReference>
<dbReference type="RefSeq" id="WP_141151193.1">
    <property type="nucleotide sequence ID" value="NZ_VHLG01000026.1"/>
</dbReference>
<dbReference type="EMBL" id="VHLG01000026">
    <property type="protein sequence ID" value="TPW26576.1"/>
    <property type="molecule type" value="Genomic_DNA"/>
</dbReference>
<reference evidence="3 4" key="1">
    <citation type="submission" date="2019-06" db="EMBL/GenBank/DDBJ databases">
        <authorList>
            <person name="Li M."/>
        </authorList>
    </citation>
    <scope>NUCLEOTIDE SEQUENCE [LARGE SCALE GENOMIC DNA]</scope>
    <source>
        <strain evidence="3 4">BGMRC2036</strain>
    </source>
</reference>
<dbReference type="SUPFAM" id="SSF51338">
    <property type="entry name" value="Composite domain of metallo-dependent hydrolases"/>
    <property type="match status" value="1"/>
</dbReference>
<name>A0A506TZ38_9HYPH</name>
<dbReference type="PANTHER" id="PTHR43794">
    <property type="entry name" value="AMINOHYDROLASE SSNA-RELATED"/>
    <property type="match status" value="1"/>
</dbReference>
<organism evidence="3 4">
    <name type="scientific">Martelella alba</name>
    <dbReference type="NCBI Taxonomy" id="2590451"/>
    <lineage>
        <taxon>Bacteria</taxon>
        <taxon>Pseudomonadati</taxon>
        <taxon>Pseudomonadota</taxon>
        <taxon>Alphaproteobacteria</taxon>
        <taxon>Hyphomicrobiales</taxon>
        <taxon>Aurantimonadaceae</taxon>
        <taxon>Martelella</taxon>
    </lineage>
</organism>
<comment type="similarity">
    <text evidence="1">Belongs to the metallo-dependent hydrolases superfamily. ATZ/TRZ family.</text>
</comment>
<dbReference type="InterPro" id="IPR050287">
    <property type="entry name" value="MTA/SAH_deaminase"/>
</dbReference>
<keyword evidence="4" id="KW-1185">Reference proteome</keyword>
<comment type="caution">
    <text evidence="3">The sequence shown here is derived from an EMBL/GenBank/DDBJ whole genome shotgun (WGS) entry which is preliminary data.</text>
</comment>
<keyword evidence="3" id="KW-0378">Hydrolase</keyword>
<proteinExistence type="inferred from homology"/>
<feature type="domain" description="Amidohydrolase-related" evidence="2">
    <location>
        <begin position="55"/>
        <end position="429"/>
    </location>
</feature>
<dbReference type="Gene3D" id="3.20.20.140">
    <property type="entry name" value="Metal-dependent hydrolases"/>
    <property type="match status" value="1"/>
</dbReference>
<evidence type="ECO:0000256" key="1">
    <source>
        <dbReference type="ARBA" id="ARBA00006745"/>
    </source>
</evidence>
<dbReference type="PANTHER" id="PTHR43794:SF5">
    <property type="entry name" value="CHLOROHYDROLASE FAMILY PROTEIN"/>
    <property type="match status" value="1"/>
</dbReference>
<dbReference type="NCBIfam" id="NF006056">
    <property type="entry name" value="PRK08204.1"/>
    <property type="match status" value="1"/>
</dbReference>
<dbReference type="OrthoDB" id="9796020at2"/>
<dbReference type="Gene3D" id="2.30.40.10">
    <property type="entry name" value="Urease, subunit C, domain 1"/>
    <property type="match status" value="1"/>
</dbReference>
<evidence type="ECO:0000313" key="4">
    <source>
        <dbReference type="Proteomes" id="UP000318801"/>
    </source>
</evidence>
<dbReference type="Proteomes" id="UP000318801">
    <property type="component" value="Unassembled WGS sequence"/>
</dbReference>
<accession>A0A506TZ38</accession>
<dbReference type="InterPro" id="IPR006680">
    <property type="entry name" value="Amidohydro-rel"/>
</dbReference>
<evidence type="ECO:0000259" key="2">
    <source>
        <dbReference type="Pfam" id="PF01979"/>
    </source>
</evidence>
<evidence type="ECO:0000313" key="3">
    <source>
        <dbReference type="EMBL" id="TPW26576.1"/>
    </source>
</evidence>
<dbReference type="SUPFAM" id="SSF51556">
    <property type="entry name" value="Metallo-dependent hydrolases"/>
    <property type="match status" value="1"/>
</dbReference>